<feature type="region of interest" description="Disordered" evidence="2">
    <location>
        <begin position="575"/>
        <end position="610"/>
    </location>
</feature>
<proteinExistence type="predicted"/>
<dbReference type="AlphaFoldDB" id="A0AAD1Y976"/>
<accession>A0AAD1Y976</accession>
<dbReference type="Proteomes" id="UP001295684">
    <property type="component" value="Unassembled WGS sequence"/>
</dbReference>
<feature type="compositionally biased region" description="Low complexity" evidence="2">
    <location>
        <begin position="590"/>
        <end position="603"/>
    </location>
</feature>
<gene>
    <name evidence="3" type="ORF">ECRASSUSDP1_LOCUS28651</name>
</gene>
<organism evidence="3 4">
    <name type="scientific">Euplotes crassus</name>
    <dbReference type="NCBI Taxonomy" id="5936"/>
    <lineage>
        <taxon>Eukaryota</taxon>
        <taxon>Sar</taxon>
        <taxon>Alveolata</taxon>
        <taxon>Ciliophora</taxon>
        <taxon>Intramacronucleata</taxon>
        <taxon>Spirotrichea</taxon>
        <taxon>Hypotrichia</taxon>
        <taxon>Euplotida</taxon>
        <taxon>Euplotidae</taxon>
        <taxon>Moneuplotes</taxon>
    </lineage>
</organism>
<dbReference type="EMBL" id="CAMPGE010029543">
    <property type="protein sequence ID" value="CAI2387024.1"/>
    <property type="molecule type" value="Genomic_DNA"/>
</dbReference>
<feature type="region of interest" description="Disordered" evidence="2">
    <location>
        <begin position="678"/>
        <end position="698"/>
    </location>
</feature>
<feature type="region of interest" description="Disordered" evidence="2">
    <location>
        <begin position="640"/>
        <end position="664"/>
    </location>
</feature>
<sequence>MEEDSYKGDPSKKFVEERLKLNRIIENIHKLEDAIPIIHKMYKEQQKQSETILRQKVKMQEYLTENTIETKFNGLKLDLEGLIFQKLEIFQNKMDDLIHNKVDKEEYTTYTKYIPDIMNNLRANVDKKIANLENDKIGNLSKMLLSKIQEIDLLVNSKANDAELQSLKDTKVSEEDIHCIQEELKQIKSVVSTIEGEENDYNQDTDATPLHRKDTPSVLNLEENSSLRALFQEYLEKIQQDPNKKHLKYQQILLIEAIKKILCDDNRFENMRKEILLQREEIEKIRNENDDLTVKVHNCVSTMDEANSLIEQIGEFKERIEADHQESSKIVADCHKQYQELAAKHSALQTKTSEARKDVIKRLVVLETMTKENQHQISLMHMQKAKFDKITENEIAIKDNEYNLEKAVKDFEHKLQDFKNEYILQTEFFNKEIDSLGDPVRQALEKNQRESDNMMNELKNVQKESRDIFSEFEKSKSHLLDVISALKSDQVPVNACKSTVSTINLDTKILKHDYSTPSFKTPAENLPKFNQRSQRSHAMSPITFARTTTAQTSQSKLNCFANNETRTVGHLTLNKASNITSKPTKSILPKHSSSSLNKNSSSHVPFPGDIPKLSRTCMSRPLEGKISQSDILNMNDPDQAIREEDEGPSHPRMERTTPYTKHSQKKLLFLKSRLNKKPIRYNEEMRRSKSAMKGKTSGVKIGLF</sequence>
<name>A0AAD1Y976_EUPCR</name>
<evidence type="ECO:0000313" key="3">
    <source>
        <dbReference type="EMBL" id="CAI2387024.1"/>
    </source>
</evidence>
<keyword evidence="1" id="KW-0175">Coiled coil</keyword>
<feature type="coiled-coil region" evidence="1">
    <location>
        <begin position="268"/>
        <end position="295"/>
    </location>
</feature>
<evidence type="ECO:0000313" key="4">
    <source>
        <dbReference type="Proteomes" id="UP001295684"/>
    </source>
</evidence>
<feature type="compositionally biased region" description="Basic and acidic residues" evidence="2">
    <location>
        <begin position="640"/>
        <end position="655"/>
    </location>
</feature>
<protein>
    <submittedName>
        <fullName evidence="3">Uncharacterized protein</fullName>
    </submittedName>
</protein>
<feature type="compositionally biased region" description="Polar residues" evidence="2">
    <location>
        <begin position="575"/>
        <end position="584"/>
    </location>
</feature>
<keyword evidence="4" id="KW-1185">Reference proteome</keyword>
<feature type="coiled-coil region" evidence="1">
    <location>
        <begin position="401"/>
        <end position="464"/>
    </location>
</feature>
<evidence type="ECO:0000256" key="2">
    <source>
        <dbReference type="SAM" id="MobiDB-lite"/>
    </source>
</evidence>
<reference evidence="3" key="1">
    <citation type="submission" date="2023-07" db="EMBL/GenBank/DDBJ databases">
        <authorList>
            <consortium name="AG Swart"/>
            <person name="Singh M."/>
            <person name="Singh A."/>
            <person name="Seah K."/>
            <person name="Emmerich C."/>
        </authorList>
    </citation>
    <scope>NUCLEOTIDE SEQUENCE</scope>
    <source>
        <strain evidence="3">DP1</strain>
    </source>
</reference>
<comment type="caution">
    <text evidence="3">The sequence shown here is derived from an EMBL/GenBank/DDBJ whole genome shotgun (WGS) entry which is preliminary data.</text>
</comment>
<evidence type="ECO:0000256" key="1">
    <source>
        <dbReference type="SAM" id="Coils"/>
    </source>
</evidence>